<dbReference type="InterPro" id="IPR050090">
    <property type="entry name" value="Tyrosine_recombinase_XerCD"/>
</dbReference>
<dbReference type="InterPro" id="IPR013762">
    <property type="entry name" value="Integrase-like_cat_sf"/>
</dbReference>
<keyword evidence="2" id="KW-0233">DNA recombination</keyword>
<comment type="caution">
    <text evidence="5">The sequence shown here is derived from an EMBL/GenBank/DDBJ whole genome shotgun (WGS) entry which is preliminary data.</text>
</comment>
<dbReference type="AlphaFoldDB" id="X0Z644"/>
<gene>
    <name evidence="5" type="ORF">S01H4_17780</name>
</gene>
<feature type="domain" description="Tyr recombinase" evidence="4">
    <location>
        <begin position="3"/>
        <end position="196"/>
    </location>
</feature>
<dbReference type="EMBL" id="BART01007848">
    <property type="protein sequence ID" value="GAG64579.1"/>
    <property type="molecule type" value="Genomic_DNA"/>
</dbReference>
<dbReference type="CDD" id="cd00397">
    <property type="entry name" value="DNA_BRE_C"/>
    <property type="match status" value="1"/>
</dbReference>
<keyword evidence="1" id="KW-0238">DNA-binding</keyword>
<dbReference type="PROSITE" id="PS51898">
    <property type="entry name" value="TYR_RECOMBINASE"/>
    <property type="match status" value="1"/>
</dbReference>
<name>X0Z644_9ZZZZ</name>
<evidence type="ECO:0000313" key="5">
    <source>
        <dbReference type="EMBL" id="GAG64579.1"/>
    </source>
</evidence>
<dbReference type="GO" id="GO:0003677">
    <property type="term" value="F:DNA binding"/>
    <property type="evidence" value="ECO:0007669"/>
    <property type="project" value="UniProtKB-KW"/>
</dbReference>
<proteinExistence type="predicted"/>
<dbReference type="GO" id="GO:0006310">
    <property type="term" value="P:DNA recombination"/>
    <property type="evidence" value="ECO:0007669"/>
    <property type="project" value="UniProtKB-KW"/>
</dbReference>
<organism evidence="5">
    <name type="scientific">marine sediment metagenome</name>
    <dbReference type="NCBI Taxonomy" id="412755"/>
    <lineage>
        <taxon>unclassified sequences</taxon>
        <taxon>metagenomes</taxon>
        <taxon>ecological metagenomes</taxon>
    </lineage>
</organism>
<reference evidence="5" key="1">
    <citation type="journal article" date="2014" name="Front. Microbiol.">
        <title>High frequency of phylogenetically diverse reductive dehalogenase-homologous genes in deep subseafloor sedimentary metagenomes.</title>
        <authorList>
            <person name="Kawai M."/>
            <person name="Futagami T."/>
            <person name="Toyoda A."/>
            <person name="Takaki Y."/>
            <person name="Nishi S."/>
            <person name="Hori S."/>
            <person name="Arai W."/>
            <person name="Tsubouchi T."/>
            <person name="Morono Y."/>
            <person name="Uchiyama I."/>
            <person name="Ito T."/>
            <person name="Fujiyama A."/>
            <person name="Inagaki F."/>
            <person name="Takami H."/>
        </authorList>
    </citation>
    <scope>NUCLEOTIDE SEQUENCE</scope>
    <source>
        <strain evidence="5">Expedition CK06-06</strain>
    </source>
</reference>
<dbReference type="SUPFAM" id="SSF56349">
    <property type="entry name" value="DNA breaking-rejoining enzymes"/>
    <property type="match status" value="1"/>
</dbReference>
<protein>
    <recommendedName>
        <fullName evidence="4">Tyr recombinase domain-containing protein</fullName>
    </recommendedName>
</protein>
<dbReference type="Gene3D" id="1.10.443.10">
    <property type="entry name" value="Intergrase catalytic core"/>
    <property type="match status" value="1"/>
</dbReference>
<feature type="region of interest" description="Disordered" evidence="3">
    <location>
        <begin position="194"/>
        <end position="213"/>
    </location>
</feature>
<dbReference type="PANTHER" id="PTHR30349">
    <property type="entry name" value="PHAGE INTEGRASE-RELATED"/>
    <property type="match status" value="1"/>
</dbReference>
<dbReference type="Pfam" id="PF00589">
    <property type="entry name" value="Phage_integrase"/>
    <property type="match status" value="1"/>
</dbReference>
<evidence type="ECO:0000256" key="2">
    <source>
        <dbReference type="ARBA" id="ARBA00023172"/>
    </source>
</evidence>
<sequence>MTQTIQTLTDDESVRLLDALKSTAAFGPKFRKGVRNYLIGLLMLDAGLRVGEVVTLRIDQLILLGAPAQGIQVITLKQKKTTTRTVPATVRLKEAIARMYNSHWRHKDPDLCPFAFGYGAPLKILTTRQVERIICTAGFKALRRQVHPHMLRHTFATRLMERAPIRVVQQLLGHAAISSTQIYQHPNSVDLKKAIDGLNGTDTKPANDPVGPA</sequence>
<dbReference type="InterPro" id="IPR011010">
    <property type="entry name" value="DNA_brk_join_enz"/>
</dbReference>
<evidence type="ECO:0000259" key="4">
    <source>
        <dbReference type="PROSITE" id="PS51898"/>
    </source>
</evidence>
<dbReference type="GO" id="GO:0015074">
    <property type="term" value="P:DNA integration"/>
    <property type="evidence" value="ECO:0007669"/>
    <property type="project" value="InterPro"/>
</dbReference>
<accession>X0Z644</accession>
<evidence type="ECO:0000256" key="1">
    <source>
        <dbReference type="ARBA" id="ARBA00023125"/>
    </source>
</evidence>
<evidence type="ECO:0000256" key="3">
    <source>
        <dbReference type="SAM" id="MobiDB-lite"/>
    </source>
</evidence>
<dbReference type="PANTHER" id="PTHR30349:SF41">
    <property type="entry name" value="INTEGRASE_RECOMBINASE PROTEIN MJ0367-RELATED"/>
    <property type="match status" value="1"/>
</dbReference>
<dbReference type="InterPro" id="IPR002104">
    <property type="entry name" value="Integrase_catalytic"/>
</dbReference>